<reference evidence="1" key="2">
    <citation type="journal article" date="2015" name="Fish Shellfish Immunol.">
        <title>Early steps in the European eel (Anguilla anguilla)-Vibrio vulnificus interaction in the gills: Role of the RtxA13 toxin.</title>
        <authorList>
            <person name="Callol A."/>
            <person name="Pajuelo D."/>
            <person name="Ebbesson L."/>
            <person name="Teles M."/>
            <person name="MacKenzie S."/>
            <person name="Amaro C."/>
        </authorList>
    </citation>
    <scope>NUCLEOTIDE SEQUENCE</scope>
</reference>
<protein>
    <submittedName>
        <fullName evidence="1">Uncharacterized protein</fullName>
    </submittedName>
</protein>
<accession>A0A0E9QW36</accession>
<name>A0A0E9QW36_ANGAN</name>
<dbReference type="EMBL" id="GBXM01088127">
    <property type="protein sequence ID" value="JAH20450.1"/>
    <property type="molecule type" value="Transcribed_RNA"/>
</dbReference>
<proteinExistence type="predicted"/>
<evidence type="ECO:0000313" key="1">
    <source>
        <dbReference type="EMBL" id="JAH20450.1"/>
    </source>
</evidence>
<organism evidence="1">
    <name type="scientific">Anguilla anguilla</name>
    <name type="common">European freshwater eel</name>
    <name type="synonym">Muraena anguilla</name>
    <dbReference type="NCBI Taxonomy" id="7936"/>
    <lineage>
        <taxon>Eukaryota</taxon>
        <taxon>Metazoa</taxon>
        <taxon>Chordata</taxon>
        <taxon>Craniata</taxon>
        <taxon>Vertebrata</taxon>
        <taxon>Euteleostomi</taxon>
        <taxon>Actinopterygii</taxon>
        <taxon>Neopterygii</taxon>
        <taxon>Teleostei</taxon>
        <taxon>Anguilliformes</taxon>
        <taxon>Anguillidae</taxon>
        <taxon>Anguilla</taxon>
    </lineage>
</organism>
<reference evidence="1" key="1">
    <citation type="submission" date="2014-11" db="EMBL/GenBank/DDBJ databases">
        <authorList>
            <person name="Amaro Gonzalez C."/>
        </authorList>
    </citation>
    <scope>NUCLEOTIDE SEQUENCE</scope>
</reference>
<dbReference type="AlphaFoldDB" id="A0A0E9QW36"/>
<sequence length="48" mass="5643">MVRQYCMLYSSLCGRLTVALLEMRALDKHMQFTVLVPQQSQQRPKTEI</sequence>